<name>A0A1M7NAX2_9FIRM</name>
<proteinExistence type="predicted"/>
<sequence>MTKKTLEMHYTTIQTLQEADVIPRFLSSLQEKFTETAGNSHEIDCTVNLEGKQLTALYDGDTKIIARITKYNVRSISLTKMPEVMKIFETAKKELINENVANPRALSALKAIMHIHSCTVEIYPDSALNRQYEYAANKLVEQITRNRTIIMLR</sequence>
<dbReference type="Proteomes" id="UP000184038">
    <property type="component" value="Unassembled WGS sequence"/>
</dbReference>
<organism evidence="1 2">
    <name type="scientific">Anaerosporobacter mobilis DSM 15930</name>
    <dbReference type="NCBI Taxonomy" id="1120996"/>
    <lineage>
        <taxon>Bacteria</taxon>
        <taxon>Bacillati</taxon>
        <taxon>Bacillota</taxon>
        <taxon>Clostridia</taxon>
        <taxon>Lachnospirales</taxon>
        <taxon>Lachnospiraceae</taxon>
        <taxon>Anaerosporobacter</taxon>
    </lineage>
</organism>
<reference evidence="1 2" key="1">
    <citation type="submission" date="2016-11" db="EMBL/GenBank/DDBJ databases">
        <authorList>
            <person name="Jaros S."/>
            <person name="Januszkiewicz K."/>
            <person name="Wedrychowicz H."/>
        </authorList>
    </citation>
    <scope>NUCLEOTIDE SEQUENCE [LARGE SCALE GENOMIC DNA]</scope>
    <source>
        <strain evidence="1 2">DSM 15930</strain>
    </source>
</reference>
<evidence type="ECO:0000313" key="2">
    <source>
        <dbReference type="Proteomes" id="UP000184038"/>
    </source>
</evidence>
<accession>A0A1M7NAX2</accession>
<keyword evidence="2" id="KW-1185">Reference proteome</keyword>
<dbReference type="EMBL" id="FRCP01000026">
    <property type="protein sequence ID" value="SHN00747.1"/>
    <property type="molecule type" value="Genomic_DNA"/>
</dbReference>
<dbReference type="RefSeq" id="WP_073291368.1">
    <property type="nucleotide sequence ID" value="NZ_FRCP01000026.1"/>
</dbReference>
<dbReference type="AlphaFoldDB" id="A0A1M7NAX2"/>
<dbReference type="STRING" id="1120996.SAMN02746066_04351"/>
<evidence type="ECO:0000313" key="1">
    <source>
        <dbReference type="EMBL" id="SHN00747.1"/>
    </source>
</evidence>
<protein>
    <submittedName>
        <fullName evidence="1">Uncharacterized protein</fullName>
    </submittedName>
</protein>
<gene>
    <name evidence="1" type="ORF">SAMN02746066_04351</name>
</gene>